<keyword evidence="3 7" id="KW-0641">Proline biosynthesis</keyword>
<comment type="similarity">
    <text evidence="7">Belongs to the gamma-glutamyl phosphate reductase family.</text>
</comment>
<evidence type="ECO:0000313" key="9">
    <source>
        <dbReference type="Proteomes" id="UP000823636"/>
    </source>
</evidence>
<proteinExistence type="inferred from homology"/>
<dbReference type="InterPro" id="IPR016163">
    <property type="entry name" value="Ald_DH_C"/>
</dbReference>
<evidence type="ECO:0000256" key="4">
    <source>
        <dbReference type="ARBA" id="ARBA00022857"/>
    </source>
</evidence>
<evidence type="ECO:0000256" key="7">
    <source>
        <dbReference type="HAMAP-Rule" id="MF_00412"/>
    </source>
</evidence>
<dbReference type="PANTHER" id="PTHR11063">
    <property type="entry name" value="GLUTAMATE SEMIALDEHYDE DEHYDROGENASE"/>
    <property type="match status" value="1"/>
</dbReference>
<dbReference type="InterPro" id="IPR000965">
    <property type="entry name" value="GPR_dom"/>
</dbReference>
<sequence length="427" mass="46538">MDNCSIEKVLIAAREAARQLNLLDENKINEVLNAVADQTEADAGYILAENARDLAAMDKSNPKYDRLMLTEKRIADIASDIRKVATLPSPLGRILWETTRPNGMKITKVSVPFGVIGIIYEARPNVSFDVFSLCFKAGSACVLKGGSDAENSNKAIINTINKVLIKFGIDSNTVVLLPNDRHVTAELLTAVGFVDLIIPRGSKGLIDFVRDNAKVPVIETGAGICHAYFHSAGDLCKGRRIVFNGKTRRVSVCNAIDSLVIDRARLSDLAALCEPLAEKNVIVYADEPSYDALLGKYPEQLLMRADASSFGTEFLDYKISVKCVENMDEALAHISRYSSKHSEVIITEDASAAERFSKEVDAACVYTNVSTAFTDGGQFGFGAEIGISTQKLHARGPMALNEITSYKYLIHGDGQTRDDNSVQKCCL</sequence>
<evidence type="ECO:0000313" key="8">
    <source>
        <dbReference type="EMBL" id="MBO8438147.1"/>
    </source>
</evidence>
<dbReference type="Proteomes" id="UP000823636">
    <property type="component" value="Unassembled WGS sequence"/>
</dbReference>
<comment type="catalytic activity">
    <reaction evidence="6 7">
        <text>L-glutamate 5-semialdehyde + phosphate + NADP(+) = L-glutamyl 5-phosphate + NADPH + H(+)</text>
        <dbReference type="Rhea" id="RHEA:19541"/>
        <dbReference type="ChEBI" id="CHEBI:15378"/>
        <dbReference type="ChEBI" id="CHEBI:43474"/>
        <dbReference type="ChEBI" id="CHEBI:57783"/>
        <dbReference type="ChEBI" id="CHEBI:58066"/>
        <dbReference type="ChEBI" id="CHEBI:58274"/>
        <dbReference type="ChEBI" id="CHEBI:58349"/>
        <dbReference type="EC" id="1.2.1.41"/>
    </reaction>
</comment>
<dbReference type="InterPro" id="IPR016162">
    <property type="entry name" value="Ald_DH_N"/>
</dbReference>
<dbReference type="Gene3D" id="3.40.309.10">
    <property type="entry name" value="Aldehyde Dehydrogenase, Chain A, domain 2"/>
    <property type="match status" value="1"/>
</dbReference>
<dbReference type="Gene3D" id="3.40.605.10">
    <property type="entry name" value="Aldehyde Dehydrogenase, Chain A, domain 1"/>
    <property type="match status" value="1"/>
</dbReference>
<comment type="caution">
    <text evidence="8">The sequence shown here is derived from an EMBL/GenBank/DDBJ whole genome shotgun (WGS) entry which is preliminary data.</text>
</comment>
<organism evidence="8 9">
    <name type="scientific">Candidatus Caccoplasma merdipullorum</name>
    <dbReference type="NCBI Taxonomy" id="2840718"/>
    <lineage>
        <taxon>Bacteria</taxon>
        <taxon>Pseudomonadati</taxon>
        <taxon>Bacteroidota</taxon>
        <taxon>Bacteroidia</taxon>
        <taxon>Bacteroidales</taxon>
        <taxon>Bacteroidaceae</taxon>
        <taxon>Bacteroidaceae incertae sedis</taxon>
        <taxon>Candidatus Caccoplasma</taxon>
    </lineage>
</organism>
<reference evidence="8" key="2">
    <citation type="journal article" date="2021" name="PeerJ">
        <title>Extensive microbial diversity within the chicken gut microbiome revealed by metagenomics and culture.</title>
        <authorList>
            <person name="Gilroy R."/>
            <person name="Ravi A."/>
            <person name="Getino M."/>
            <person name="Pursley I."/>
            <person name="Horton D.L."/>
            <person name="Alikhan N.F."/>
            <person name="Baker D."/>
            <person name="Gharbi K."/>
            <person name="Hall N."/>
            <person name="Watson M."/>
            <person name="Adriaenssens E.M."/>
            <person name="Foster-Nyarko E."/>
            <person name="Jarju S."/>
            <person name="Secka A."/>
            <person name="Antonio M."/>
            <person name="Oren A."/>
            <person name="Chaudhuri R.R."/>
            <person name="La Ragione R."/>
            <person name="Hildebrand F."/>
            <person name="Pallen M.J."/>
        </authorList>
    </citation>
    <scope>NUCLEOTIDE SEQUENCE</scope>
    <source>
        <strain evidence="8">G3-4614</strain>
    </source>
</reference>
<dbReference type="PROSITE" id="PS01223">
    <property type="entry name" value="PROA"/>
    <property type="match status" value="1"/>
</dbReference>
<keyword evidence="2 7" id="KW-0028">Amino-acid biosynthesis</keyword>
<dbReference type="InterPro" id="IPR020593">
    <property type="entry name" value="G-glutamylP_reductase_CS"/>
</dbReference>
<dbReference type="GO" id="GO:0050661">
    <property type="term" value="F:NADP binding"/>
    <property type="evidence" value="ECO:0007669"/>
    <property type="project" value="InterPro"/>
</dbReference>
<dbReference type="NCBIfam" id="NF001221">
    <property type="entry name" value="PRK00197.1"/>
    <property type="match status" value="1"/>
</dbReference>
<evidence type="ECO:0000256" key="2">
    <source>
        <dbReference type="ARBA" id="ARBA00022605"/>
    </source>
</evidence>
<dbReference type="SUPFAM" id="SSF53720">
    <property type="entry name" value="ALDH-like"/>
    <property type="match status" value="1"/>
</dbReference>
<dbReference type="NCBIfam" id="TIGR00407">
    <property type="entry name" value="proA"/>
    <property type="match status" value="1"/>
</dbReference>
<dbReference type="HAMAP" id="MF_00412">
    <property type="entry name" value="ProA"/>
    <property type="match status" value="1"/>
</dbReference>
<dbReference type="CDD" id="cd07079">
    <property type="entry name" value="ALDH_F18-19_ProA-GPR"/>
    <property type="match status" value="1"/>
</dbReference>
<gene>
    <name evidence="7" type="primary">proA</name>
    <name evidence="8" type="ORF">IAC54_04525</name>
</gene>
<dbReference type="PANTHER" id="PTHR11063:SF8">
    <property type="entry name" value="DELTA-1-PYRROLINE-5-CARBOXYLATE SYNTHASE"/>
    <property type="match status" value="1"/>
</dbReference>
<evidence type="ECO:0000256" key="3">
    <source>
        <dbReference type="ARBA" id="ARBA00022650"/>
    </source>
</evidence>
<comment type="subcellular location">
    <subcellularLocation>
        <location evidence="7">Cytoplasm</location>
    </subcellularLocation>
</comment>
<dbReference type="AlphaFoldDB" id="A0A9D9E3Q2"/>
<comment type="function">
    <text evidence="7">Catalyzes the NADPH-dependent reduction of L-glutamate 5-phosphate into L-glutamate 5-semialdehyde and phosphate. The product spontaneously undergoes cyclization to form 1-pyrroline-5-carboxylate.</text>
</comment>
<reference evidence="8" key="1">
    <citation type="submission" date="2020-10" db="EMBL/GenBank/DDBJ databases">
        <authorList>
            <person name="Gilroy R."/>
        </authorList>
    </citation>
    <scope>NUCLEOTIDE SEQUENCE</scope>
    <source>
        <strain evidence="8">G3-4614</strain>
    </source>
</reference>
<protein>
    <recommendedName>
        <fullName evidence="7">Gamma-glutamyl phosphate reductase</fullName>
        <shortName evidence="7">GPR</shortName>
        <ecNumber evidence="7">1.2.1.41</ecNumber>
    </recommendedName>
    <alternativeName>
        <fullName evidence="7">Glutamate-5-semialdehyde dehydrogenase</fullName>
    </alternativeName>
    <alternativeName>
        <fullName evidence="7">Glutamyl-gamma-semialdehyde dehydrogenase</fullName>
        <shortName evidence="7">GSA dehydrogenase</shortName>
    </alternativeName>
</protein>
<name>A0A9D9E3Q2_9BACT</name>
<evidence type="ECO:0000256" key="5">
    <source>
        <dbReference type="ARBA" id="ARBA00023002"/>
    </source>
</evidence>
<keyword evidence="4 7" id="KW-0521">NADP</keyword>
<dbReference type="GO" id="GO:0004350">
    <property type="term" value="F:glutamate-5-semialdehyde dehydrogenase activity"/>
    <property type="evidence" value="ECO:0007669"/>
    <property type="project" value="UniProtKB-UniRule"/>
</dbReference>
<keyword evidence="7" id="KW-0963">Cytoplasm</keyword>
<dbReference type="EMBL" id="JADIMW010000048">
    <property type="protein sequence ID" value="MBO8438147.1"/>
    <property type="molecule type" value="Genomic_DNA"/>
</dbReference>
<dbReference type="GO" id="GO:0055129">
    <property type="term" value="P:L-proline biosynthetic process"/>
    <property type="evidence" value="ECO:0007669"/>
    <property type="project" value="UniProtKB-UniRule"/>
</dbReference>
<dbReference type="InterPro" id="IPR016161">
    <property type="entry name" value="Ald_DH/histidinol_DH"/>
</dbReference>
<dbReference type="PIRSF" id="PIRSF000151">
    <property type="entry name" value="GPR"/>
    <property type="match status" value="1"/>
</dbReference>
<keyword evidence="5 7" id="KW-0560">Oxidoreductase</keyword>
<evidence type="ECO:0000256" key="1">
    <source>
        <dbReference type="ARBA" id="ARBA00004985"/>
    </source>
</evidence>
<evidence type="ECO:0000256" key="6">
    <source>
        <dbReference type="ARBA" id="ARBA00049024"/>
    </source>
</evidence>
<dbReference type="GO" id="GO:0005737">
    <property type="term" value="C:cytoplasm"/>
    <property type="evidence" value="ECO:0007669"/>
    <property type="project" value="UniProtKB-SubCell"/>
</dbReference>
<dbReference type="EC" id="1.2.1.41" evidence="7"/>
<accession>A0A9D9E3Q2</accession>
<comment type="pathway">
    <text evidence="1 7">Amino-acid biosynthesis; L-proline biosynthesis; L-glutamate 5-semialdehyde from L-glutamate: step 2/2.</text>
</comment>
<dbReference type="InterPro" id="IPR012134">
    <property type="entry name" value="Glu-5-SA_DH"/>
</dbReference>